<feature type="transmembrane region" description="Helical" evidence="1">
    <location>
        <begin position="355"/>
        <end position="375"/>
    </location>
</feature>
<dbReference type="PANTHER" id="PTHR23028:SF53">
    <property type="entry name" value="ACYL_TRANSF_3 DOMAIN-CONTAINING PROTEIN"/>
    <property type="match status" value="1"/>
</dbReference>
<dbReference type="EMBL" id="JANDBD010000006">
    <property type="protein sequence ID" value="MCP9273794.1"/>
    <property type="molecule type" value="Genomic_DNA"/>
</dbReference>
<dbReference type="RefSeq" id="WP_255061100.1">
    <property type="nucleotide sequence ID" value="NZ_JANDBD010000006.1"/>
</dbReference>
<dbReference type="GO" id="GO:0016746">
    <property type="term" value="F:acyltransferase activity"/>
    <property type="evidence" value="ECO:0007669"/>
    <property type="project" value="UniProtKB-KW"/>
</dbReference>
<accession>A0ABT1M6D1</accession>
<evidence type="ECO:0000313" key="3">
    <source>
        <dbReference type="EMBL" id="MCP9273794.1"/>
    </source>
</evidence>
<keyword evidence="4" id="KW-1185">Reference proteome</keyword>
<keyword evidence="1" id="KW-0812">Transmembrane</keyword>
<proteinExistence type="predicted"/>
<dbReference type="InterPro" id="IPR002656">
    <property type="entry name" value="Acyl_transf_3_dom"/>
</dbReference>
<evidence type="ECO:0000313" key="4">
    <source>
        <dbReference type="Proteomes" id="UP001651690"/>
    </source>
</evidence>
<comment type="caution">
    <text evidence="3">The sequence shown here is derived from an EMBL/GenBank/DDBJ whole genome shotgun (WGS) entry which is preliminary data.</text>
</comment>
<keyword evidence="3" id="KW-0808">Transferase</keyword>
<name>A0ABT1M6D1_9MYCO</name>
<organism evidence="3 4">
    <name type="scientific">Mycolicibacterium arenosum</name>
    <dbReference type="NCBI Taxonomy" id="2952157"/>
    <lineage>
        <taxon>Bacteria</taxon>
        <taxon>Bacillati</taxon>
        <taxon>Actinomycetota</taxon>
        <taxon>Actinomycetes</taxon>
        <taxon>Mycobacteriales</taxon>
        <taxon>Mycobacteriaceae</taxon>
        <taxon>Mycolicibacterium</taxon>
    </lineage>
</organism>
<sequence length="422" mass="45704">MTSDPRQARTAVAPAPPTTGVRARIIGLDGARGLSCLGVAVMHVTAHYSPDTAATYKTNIVGMSLIFFYVLSGFLLFLPYIRNLTAPRTDAALPSTKNFALHRIARILPGYIVIFLLVNFVLQTAFVENPALQTPGTDEGVGMITDPGQLIANLTLTQSYIPAYFQTGINTSWSLTLEYAFYAVLPILCVGLFALRKRTAMQPLTIAIVGSLALVALGFIGRLFIPVVNAKMGITDPGLLDWGPNWGAVYSRTLLTNADNFAVGMLAAVAFVAMEQRTMSEAWSRRIRMISALSVLPVLALTALLIALRSPYGTSALGAACALGIMVIVAPLARGEDSPLARLLDIRPIRFVGKVSLSAYLWHYPLMLFLGRFGLMAGDTLVGMLQNTVVVLAVTLVVSAVTYRLVEEPIMEAAKRYRHRWT</sequence>
<evidence type="ECO:0000256" key="1">
    <source>
        <dbReference type="SAM" id="Phobius"/>
    </source>
</evidence>
<feature type="transmembrane region" description="Helical" evidence="1">
    <location>
        <begin position="60"/>
        <end position="81"/>
    </location>
</feature>
<keyword evidence="3" id="KW-0012">Acyltransferase</keyword>
<gene>
    <name evidence="3" type="ORF">NM203_16520</name>
</gene>
<feature type="transmembrane region" description="Helical" evidence="1">
    <location>
        <begin position="107"/>
        <end position="126"/>
    </location>
</feature>
<feature type="transmembrane region" description="Helical" evidence="1">
    <location>
        <begin position="254"/>
        <end position="274"/>
    </location>
</feature>
<dbReference type="PANTHER" id="PTHR23028">
    <property type="entry name" value="ACETYLTRANSFERASE"/>
    <property type="match status" value="1"/>
</dbReference>
<dbReference type="InterPro" id="IPR050879">
    <property type="entry name" value="Acyltransferase_3"/>
</dbReference>
<feature type="transmembrane region" description="Helical" evidence="1">
    <location>
        <begin position="179"/>
        <end position="195"/>
    </location>
</feature>
<keyword evidence="1" id="KW-1133">Transmembrane helix</keyword>
<dbReference type="Proteomes" id="UP001651690">
    <property type="component" value="Unassembled WGS sequence"/>
</dbReference>
<feature type="transmembrane region" description="Helical" evidence="1">
    <location>
        <begin position="286"/>
        <end position="308"/>
    </location>
</feature>
<reference evidence="3 4" key="1">
    <citation type="submission" date="2022-06" db="EMBL/GenBank/DDBJ databases">
        <title>Mycolicibacterium sp. CAU 1645 isolated from seawater.</title>
        <authorList>
            <person name="Kim W."/>
        </authorList>
    </citation>
    <scope>NUCLEOTIDE SEQUENCE [LARGE SCALE GENOMIC DNA]</scope>
    <source>
        <strain evidence="3 4">CAU 1645</strain>
    </source>
</reference>
<feature type="transmembrane region" description="Helical" evidence="1">
    <location>
        <begin position="314"/>
        <end position="334"/>
    </location>
</feature>
<feature type="transmembrane region" description="Helical" evidence="1">
    <location>
        <begin position="204"/>
        <end position="225"/>
    </location>
</feature>
<evidence type="ECO:0000259" key="2">
    <source>
        <dbReference type="Pfam" id="PF01757"/>
    </source>
</evidence>
<protein>
    <submittedName>
        <fullName evidence="3">Acyltransferase</fullName>
    </submittedName>
</protein>
<feature type="transmembrane region" description="Helical" evidence="1">
    <location>
        <begin position="387"/>
        <end position="406"/>
    </location>
</feature>
<dbReference type="Pfam" id="PF01757">
    <property type="entry name" value="Acyl_transf_3"/>
    <property type="match status" value="1"/>
</dbReference>
<feature type="domain" description="Acyltransferase 3" evidence="2">
    <location>
        <begin position="26"/>
        <end position="404"/>
    </location>
</feature>
<keyword evidence="1" id="KW-0472">Membrane</keyword>